<sequence>MEKISQDLTMTTLRGDTDPLRVAAANSDCSDSRPQDPLNLNTTTSELQVLVHQLERRLAHKKVDRSRYRLSSEDFARLTGEYEQKLHWQESVRYDYFPDTQEVILHMPHRKHEVVGSRVGRLIQERIEQLYAKCQVECPFEQLKASDIKSDQGDVLMPDEQIMCLDAEQPALVVEVGNSQTAEDLERKARRLVMAGKGEIRQVVTVKFHRGSRVDLTVWRPRVIDGSLTPERVDQVIRDTNAEPVPGAQLGIPMAEMAPPELLHDSLRNEIIIITSEEICKVIKRAEAYHNSVGKNRFGVLPKDAECPSSPANSVSSGPSDDEEQQQESMPEDEYKPARRMRPGEPYRSPIKARARKVNKQD</sequence>
<keyword evidence="3" id="KW-1185">Reference proteome</keyword>
<feature type="compositionally biased region" description="Basic residues" evidence="1">
    <location>
        <begin position="351"/>
        <end position="362"/>
    </location>
</feature>
<feature type="compositionally biased region" description="Acidic residues" evidence="1">
    <location>
        <begin position="320"/>
        <end position="332"/>
    </location>
</feature>
<dbReference type="AlphaFoldDB" id="A0AA38Y626"/>
<dbReference type="EMBL" id="JAPDRN010000027">
    <property type="protein sequence ID" value="KAJ9636908.1"/>
    <property type="molecule type" value="Genomic_DNA"/>
</dbReference>
<proteinExistence type="predicted"/>
<reference evidence="2" key="1">
    <citation type="submission" date="2022-10" db="EMBL/GenBank/DDBJ databases">
        <title>Culturing micro-colonial fungi from biological soil crusts in the Mojave desert and describing Neophaeococcomyces mojavensis, and introducing the new genera and species Taxawa tesnikishii.</title>
        <authorList>
            <person name="Kurbessoian T."/>
            <person name="Stajich J.E."/>
        </authorList>
    </citation>
    <scope>NUCLEOTIDE SEQUENCE</scope>
    <source>
        <strain evidence="2">TK_35</strain>
    </source>
</reference>
<evidence type="ECO:0000256" key="1">
    <source>
        <dbReference type="SAM" id="MobiDB-lite"/>
    </source>
</evidence>
<feature type="region of interest" description="Disordered" evidence="1">
    <location>
        <begin position="299"/>
        <end position="362"/>
    </location>
</feature>
<dbReference type="Proteomes" id="UP001172681">
    <property type="component" value="Unassembled WGS sequence"/>
</dbReference>
<evidence type="ECO:0000313" key="3">
    <source>
        <dbReference type="Proteomes" id="UP001172681"/>
    </source>
</evidence>
<protein>
    <submittedName>
        <fullName evidence="2">Uncharacterized protein</fullName>
    </submittedName>
</protein>
<accession>A0AA38Y626</accession>
<gene>
    <name evidence="2" type="ORF">H2204_005054</name>
</gene>
<organism evidence="2 3">
    <name type="scientific">Knufia peltigerae</name>
    <dbReference type="NCBI Taxonomy" id="1002370"/>
    <lineage>
        <taxon>Eukaryota</taxon>
        <taxon>Fungi</taxon>
        <taxon>Dikarya</taxon>
        <taxon>Ascomycota</taxon>
        <taxon>Pezizomycotina</taxon>
        <taxon>Eurotiomycetes</taxon>
        <taxon>Chaetothyriomycetidae</taxon>
        <taxon>Chaetothyriales</taxon>
        <taxon>Trichomeriaceae</taxon>
        <taxon>Knufia</taxon>
    </lineage>
</organism>
<evidence type="ECO:0000313" key="2">
    <source>
        <dbReference type="EMBL" id="KAJ9636908.1"/>
    </source>
</evidence>
<feature type="compositionally biased region" description="Low complexity" evidence="1">
    <location>
        <begin position="308"/>
        <end position="319"/>
    </location>
</feature>
<comment type="caution">
    <text evidence="2">The sequence shown here is derived from an EMBL/GenBank/DDBJ whole genome shotgun (WGS) entry which is preliminary data.</text>
</comment>
<name>A0AA38Y626_9EURO</name>
<feature type="compositionally biased region" description="Basic and acidic residues" evidence="1">
    <location>
        <begin position="333"/>
        <end position="345"/>
    </location>
</feature>